<dbReference type="AlphaFoldDB" id="A0A9P8IGK3"/>
<dbReference type="EMBL" id="JAGHQM010001697">
    <property type="protein sequence ID" value="KAH0552933.1"/>
    <property type="molecule type" value="Genomic_DNA"/>
</dbReference>
<evidence type="ECO:0000313" key="2">
    <source>
        <dbReference type="EMBL" id="KAH0552933.1"/>
    </source>
</evidence>
<evidence type="ECO:0000256" key="1">
    <source>
        <dbReference type="SAM" id="SignalP"/>
    </source>
</evidence>
<proteinExistence type="predicted"/>
<dbReference type="Proteomes" id="UP000750711">
    <property type="component" value="Unassembled WGS sequence"/>
</dbReference>
<protein>
    <submittedName>
        <fullName evidence="2">Uncharacterized protein</fullName>
    </submittedName>
</protein>
<reference evidence="2" key="1">
    <citation type="submission" date="2021-03" db="EMBL/GenBank/DDBJ databases">
        <title>Comparative genomics and phylogenomic investigation of the class Geoglossomycetes provide insights into ecological specialization and systematics.</title>
        <authorList>
            <person name="Melie T."/>
            <person name="Pirro S."/>
            <person name="Miller A.N."/>
            <person name="Quandt A."/>
        </authorList>
    </citation>
    <scope>NUCLEOTIDE SEQUENCE</scope>
    <source>
        <strain evidence="2">CAQ_001_2017</strain>
    </source>
</reference>
<keyword evidence="3" id="KW-1185">Reference proteome</keyword>
<feature type="chain" id="PRO_5040362680" evidence="1">
    <location>
        <begin position="32"/>
        <end position="301"/>
    </location>
</feature>
<organism evidence="2 3">
    <name type="scientific">Trichoglossum hirsutum</name>
    <dbReference type="NCBI Taxonomy" id="265104"/>
    <lineage>
        <taxon>Eukaryota</taxon>
        <taxon>Fungi</taxon>
        <taxon>Dikarya</taxon>
        <taxon>Ascomycota</taxon>
        <taxon>Pezizomycotina</taxon>
        <taxon>Geoglossomycetes</taxon>
        <taxon>Geoglossales</taxon>
        <taxon>Geoglossaceae</taxon>
        <taxon>Trichoglossum</taxon>
    </lineage>
</organism>
<gene>
    <name evidence="2" type="ORF">GP486_006869</name>
</gene>
<comment type="caution">
    <text evidence="2">The sequence shown here is derived from an EMBL/GenBank/DDBJ whole genome shotgun (WGS) entry which is preliminary data.</text>
</comment>
<name>A0A9P8IGK3_9PEZI</name>
<evidence type="ECO:0000313" key="3">
    <source>
        <dbReference type="Proteomes" id="UP000750711"/>
    </source>
</evidence>
<feature type="signal peptide" evidence="1">
    <location>
        <begin position="1"/>
        <end position="31"/>
    </location>
</feature>
<sequence length="301" mass="33097">MMRSLFWNKSFALRSFLILLNLFTATTYALSQPLLPFQQRNLNTLRSIYNLTIYPNQVPILVNGPSAVPPKLFNANAAGRVDPVGNFTGFDDSIEYFFALAPVAQPGSRSVVISGAEIVEFTSSCPEVAASVVYLETKVMNPGGPDDGQKQSTLKQVAFWRFDECGAVLKYDAWIPNLNTWLEVNDVFSITDPQFQAGSIQSICAVSQQRCVGKNTQWTSMDDCVSTLSSKPYGNYDEAWGDNIACRSIHLVLTGIRPDVHCSHVGPTGGGKCVDFPYQLRYFSDQAIFGDPQGGTFQCPS</sequence>
<keyword evidence="1" id="KW-0732">Signal</keyword>
<accession>A0A9P8IGK3</accession>